<keyword evidence="2" id="KW-0862">Zinc</keyword>
<reference evidence="8" key="1">
    <citation type="journal article" date="2023" name="Mol. Plant Microbe Interact.">
        <title>Elucidating the Obligate Nature and Biological Capacity of an Invasive Fungal Corn Pathogen.</title>
        <authorList>
            <person name="MacCready J.S."/>
            <person name="Roggenkamp E.M."/>
            <person name="Gdanetz K."/>
            <person name="Chilvers M.I."/>
        </authorList>
    </citation>
    <scope>NUCLEOTIDE SEQUENCE</scope>
    <source>
        <strain evidence="8">PM02</strain>
    </source>
</reference>
<evidence type="ECO:0000256" key="7">
    <source>
        <dbReference type="SAM" id="MobiDB-lite"/>
    </source>
</evidence>
<evidence type="ECO:0000256" key="3">
    <source>
        <dbReference type="ARBA" id="ARBA00023015"/>
    </source>
</evidence>
<gene>
    <name evidence="8" type="ORF">P8C59_006273</name>
</gene>
<dbReference type="AlphaFoldDB" id="A0AAD9I7D5"/>
<protein>
    <recommendedName>
        <fullName evidence="10">Transcription factor domain-containing protein</fullName>
    </recommendedName>
</protein>
<feature type="compositionally biased region" description="Basic and acidic residues" evidence="7">
    <location>
        <begin position="1"/>
        <end position="22"/>
    </location>
</feature>
<dbReference type="GO" id="GO:0001228">
    <property type="term" value="F:DNA-binding transcription activator activity, RNA polymerase II-specific"/>
    <property type="evidence" value="ECO:0007669"/>
    <property type="project" value="TreeGrafter"/>
</dbReference>
<dbReference type="GO" id="GO:0000978">
    <property type="term" value="F:RNA polymerase II cis-regulatory region sequence-specific DNA binding"/>
    <property type="evidence" value="ECO:0007669"/>
    <property type="project" value="TreeGrafter"/>
</dbReference>
<keyword evidence="9" id="KW-1185">Reference proteome</keyword>
<dbReference type="GO" id="GO:0005634">
    <property type="term" value="C:nucleus"/>
    <property type="evidence" value="ECO:0007669"/>
    <property type="project" value="TreeGrafter"/>
</dbReference>
<dbReference type="PANTHER" id="PTHR31944">
    <property type="entry name" value="HEME-RESPONSIVE ZINC FINGER TRANSCRIPTION FACTOR HAP1"/>
    <property type="match status" value="1"/>
</dbReference>
<dbReference type="CDD" id="cd12148">
    <property type="entry name" value="fungal_TF_MHR"/>
    <property type="match status" value="1"/>
</dbReference>
<evidence type="ECO:0000256" key="6">
    <source>
        <dbReference type="ARBA" id="ARBA00023242"/>
    </source>
</evidence>
<proteinExistence type="predicted"/>
<feature type="region of interest" description="Disordered" evidence="7">
    <location>
        <begin position="368"/>
        <end position="388"/>
    </location>
</feature>
<evidence type="ECO:0000256" key="5">
    <source>
        <dbReference type="ARBA" id="ARBA00023163"/>
    </source>
</evidence>
<evidence type="ECO:0000256" key="4">
    <source>
        <dbReference type="ARBA" id="ARBA00023125"/>
    </source>
</evidence>
<keyword evidence="1" id="KW-0479">Metal-binding</keyword>
<sequence length="722" mass="81536">MSEASDSPREGEDAHLDNEKDGGQPPRKRQRLPCRRCLQGGMPEKCEYESRPGLAPGLAPPDSKSHLSLPAGTTVLEAPSLRKDTTAREQDRIRRLEREVAQLKGILARKVTSSLEGNPVEDHSQPRARVEDAIAHPFAQMHDNNDEKEDGGRVHRSREIRLHHFRPPSAVSPAFAELTGLTPFMREIAEQWLRPLKMHDKVKDHRQGRQERDERALKPDVELEALLPSKDETDGLVQAYLDQFEQINRILHLPSFRRSYATFWDPAETRAASFTALVLVIISASFWVNECIPLRPNKAASRSATNLSTPKWIEAVDSWLERQSQKHRRLVHFQIACMLYLAKRINTTKKKRLWKGSGALALDAISNEADPPRNIDDDEFNEDSKELPPSKPLYQILTGRAEDLDYDQAIRYTHEIGQEIDSLPTWDDNDENSNSDNNTLSATGERKRPLLSYTLLHIQLRQYIIALHANFLRLRKTNSQYQYSEVVYYNAARDMVLLRDKLYQQGIRTLNFLHEDNVTLAICLANVTMLQPRGSTSMIMINSQHTLELLEKCLRMKEDRVLRCGNPTARDLEPWGYSVMCAAAGLLETHLGTKTPEVAKAASAERFINLHYKLMAGRDPPASSQQPEQARPLAPTPMLGPFGGQVAAAEMFPPRPESMAPITSVLQTTLPVPAEVAGTPWWMNLDPALDAMQSTNPDFDMRLLGINVNELWGGDTGDFVDM</sequence>
<keyword evidence="6" id="KW-0539">Nucleus</keyword>
<organism evidence="8 9">
    <name type="scientific">Phyllachora maydis</name>
    <dbReference type="NCBI Taxonomy" id="1825666"/>
    <lineage>
        <taxon>Eukaryota</taxon>
        <taxon>Fungi</taxon>
        <taxon>Dikarya</taxon>
        <taxon>Ascomycota</taxon>
        <taxon>Pezizomycotina</taxon>
        <taxon>Sordariomycetes</taxon>
        <taxon>Sordariomycetidae</taxon>
        <taxon>Phyllachorales</taxon>
        <taxon>Phyllachoraceae</taxon>
        <taxon>Phyllachora</taxon>
    </lineage>
</organism>
<feature type="compositionally biased region" description="Basic and acidic residues" evidence="7">
    <location>
        <begin position="80"/>
        <end position="90"/>
    </location>
</feature>
<dbReference type="InterPro" id="IPR051430">
    <property type="entry name" value="Fungal_TF_Env_Response"/>
</dbReference>
<feature type="region of interest" description="Disordered" evidence="7">
    <location>
        <begin position="422"/>
        <end position="443"/>
    </location>
</feature>
<feature type="region of interest" description="Disordered" evidence="7">
    <location>
        <begin position="1"/>
        <end position="90"/>
    </location>
</feature>
<accession>A0AAD9I7D5</accession>
<evidence type="ECO:0000313" key="8">
    <source>
        <dbReference type="EMBL" id="KAK2071885.1"/>
    </source>
</evidence>
<dbReference type="EMBL" id="JAQQPM010000005">
    <property type="protein sequence ID" value="KAK2071885.1"/>
    <property type="molecule type" value="Genomic_DNA"/>
</dbReference>
<keyword evidence="3" id="KW-0805">Transcription regulation</keyword>
<name>A0AAD9I7D5_9PEZI</name>
<evidence type="ECO:0000313" key="9">
    <source>
        <dbReference type="Proteomes" id="UP001217918"/>
    </source>
</evidence>
<dbReference type="GO" id="GO:0046872">
    <property type="term" value="F:metal ion binding"/>
    <property type="evidence" value="ECO:0007669"/>
    <property type="project" value="UniProtKB-KW"/>
</dbReference>
<evidence type="ECO:0000256" key="1">
    <source>
        <dbReference type="ARBA" id="ARBA00022723"/>
    </source>
</evidence>
<evidence type="ECO:0008006" key="10">
    <source>
        <dbReference type="Google" id="ProtNLM"/>
    </source>
</evidence>
<comment type="caution">
    <text evidence="8">The sequence shown here is derived from an EMBL/GenBank/DDBJ whole genome shotgun (WGS) entry which is preliminary data.</text>
</comment>
<keyword evidence="4" id="KW-0238">DNA-binding</keyword>
<dbReference type="Proteomes" id="UP001217918">
    <property type="component" value="Unassembled WGS sequence"/>
</dbReference>
<keyword evidence="5" id="KW-0804">Transcription</keyword>
<evidence type="ECO:0000256" key="2">
    <source>
        <dbReference type="ARBA" id="ARBA00022833"/>
    </source>
</evidence>
<dbReference type="PANTHER" id="PTHR31944:SF130">
    <property type="entry name" value="ZN(II)2CYS6 TRANSCRIPTION FACTO (EUROFUNG)"/>
    <property type="match status" value="1"/>
</dbReference>